<dbReference type="AlphaFoldDB" id="A0A815ZD74"/>
<comment type="caution">
    <text evidence="1">The sequence shown here is derived from an EMBL/GenBank/DDBJ whole genome shotgun (WGS) entry which is preliminary data.</text>
</comment>
<organism evidence="1 2">
    <name type="scientific">Rotaria sordida</name>
    <dbReference type="NCBI Taxonomy" id="392033"/>
    <lineage>
        <taxon>Eukaryota</taxon>
        <taxon>Metazoa</taxon>
        <taxon>Spiralia</taxon>
        <taxon>Gnathifera</taxon>
        <taxon>Rotifera</taxon>
        <taxon>Eurotatoria</taxon>
        <taxon>Bdelloidea</taxon>
        <taxon>Philodinida</taxon>
        <taxon>Philodinidae</taxon>
        <taxon>Rotaria</taxon>
    </lineage>
</organism>
<name>A0A815ZD74_9BILA</name>
<proteinExistence type="predicted"/>
<gene>
    <name evidence="1" type="ORF">SEV965_LOCUS39911</name>
</gene>
<protein>
    <submittedName>
        <fullName evidence="1">Uncharacterized protein</fullName>
    </submittedName>
</protein>
<dbReference type="Proteomes" id="UP000663889">
    <property type="component" value="Unassembled WGS sequence"/>
</dbReference>
<feature type="non-terminal residue" evidence="1">
    <location>
        <position position="1"/>
    </location>
</feature>
<sequence length="23" mass="2447">DLILSNPAALSISKNLLQTGFCK</sequence>
<reference evidence="1" key="1">
    <citation type="submission" date="2021-02" db="EMBL/GenBank/DDBJ databases">
        <authorList>
            <person name="Nowell W R."/>
        </authorList>
    </citation>
    <scope>NUCLEOTIDE SEQUENCE</scope>
</reference>
<accession>A0A815ZD74</accession>
<evidence type="ECO:0000313" key="2">
    <source>
        <dbReference type="Proteomes" id="UP000663889"/>
    </source>
</evidence>
<evidence type="ECO:0000313" key="1">
    <source>
        <dbReference type="EMBL" id="CAF1582027.1"/>
    </source>
</evidence>
<dbReference type="EMBL" id="CAJNOU010019210">
    <property type="protein sequence ID" value="CAF1582027.1"/>
    <property type="molecule type" value="Genomic_DNA"/>
</dbReference>